<dbReference type="SUPFAM" id="SSF54427">
    <property type="entry name" value="NTF2-like"/>
    <property type="match status" value="1"/>
</dbReference>
<dbReference type="Gene3D" id="3.10.450.50">
    <property type="match status" value="1"/>
</dbReference>
<keyword evidence="3" id="KW-1185">Reference proteome</keyword>
<protein>
    <recommendedName>
        <fullName evidence="4">SnoaL-like domain-containing protein</fullName>
    </recommendedName>
</protein>
<reference evidence="2 3" key="1">
    <citation type="submission" date="2017-06" db="EMBL/GenBank/DDBJ databases">
        <title>Ant-infecting Ophiocordyceps genomes reveal a high diversity of potential behavioral manipulation genes and a possible major role for enterotoxins.</title>
        <authorList>
            <person name="De Bekker C."/>
            <person name="Evans H.C."/>
            <person name="Brachmann A."/>
            <person name="Hughes D.P."/>
        </authorList>
    </citation>
    <scope>NUCLEOTIDE SEQUENCE [LARGE SCALE GENOMIC DNA]</scope>
    <source>
        <strain evidence="2 3">Map16</strain>
    </source>
</reference>
<proteinExistence type="predicted"/>
<organism evidence="2 3">
    <name type="scientific">Ophiocordyceps camponoti-rufipedis</name>
    <dbReference type="NCBI Taxonomy" id="2004952"/>
    <lineage>
        <taxon>Eukaryota</taxon>
        <taxon>Fungi</taxon>
        <taxon>Dikarya</taxon>
        <taxon>Ascomycota</taxon>
        <taxon>Pezizomycotina</taxon>
        <taxon>Sordariomycetes</taxon>
        <taxon>Hypocreomycetidae</taxon>
        <taxon>Hypocreales</taxon>
        <taxon>Ophiocordycipitaceae</taxon>
        <taxon>Ophiocordyceps</taxon>
    </lineage>
</organism>
<dbReference type="STRING" id="2004952.A0A2C5YTZ4"/>
<evidence type="ECO:0000256" key="1">
    <source>
        <dbReference type="SAM" id="MobiDB-lite"/>
    </source>
</evidence>
<feature type="region of interest" description="Disordered" evidence="1">
    <location>
        <begin position="1"/>
        <end position="20"/>
    </location>
</feature>
<gene>
    <name evidence="2" type="ORF">CDD80_4664</name>
</gene>
<sequence length="145" mass="16525">MSAFPGDGYEPAYPEQGSGATEEMKAMLTDFYRTSDQTEADERWVGMFTSDARVTIGGDEAVGEHEIRKMRVSMWEKTQGRKHNVAKVFPGRFADGGWEAMVLGEVRLMMEGTEVVVPWSGHAVLRRGDDGGWRFARYRVWLQWR</sequence>
<name>A0A2C5YTZ4_9HYPO</name>
<dbReference type="InterPro" id="IPR032710">
    <property type="entry name" value="NTF2-like_dom_sf"/>
</dbReference>
<dbReference type="EMBL" id="NJES01000435">
    <property type="protein sequence ID" value="PHH72247.1"/>
    <property type="molecule type" value="Genomic_DNA"/>
</dbReference>
<dbReference type="Proteomes" id="UP000226431">
    <property type="component" value="Unassembled WGS sequence"/>
</dbReference>
<dbReference type="PANTHER" id="PTHR39401:SF1">
    <property type="entry name" value="SNOAL-LIKE DOMAIN-CONTAINING PROTEIN"/>
    <property type="match status" value="1"/>
</dbReference>
<dbReference type="PANTHER" id="PTHR39401">
    <property type="entry name" value="SNOAL-LIKE DOMAIN-CONTAINING PROTEIN"/>
    <property type="match status" value="1"/>
</dbReference>
<evidence type="ECO:0008006" key="4">
    <source>
        <dbReference type="Google" id="ProtNLM"/>
    </source>
</evidence>
<comment type="caution">
    <text evidence="2">The sequence shown here is derived from an EMBL/GenBank/DDBJ whole genome shotgun (WGS) entry which is preliminary data.</text>
</comment>
<evidence type="ECO:0000313" key="2">
    <source>
        <dbReference type="EMBL" id="PHH72247.1"/>
    </source>
</evidence>
<dbReference type="OrthoDB" id="3468019at2759"/>
<accession>A0A2C5YTZ4</accession>
<dbReference type="AlphaFoldDB" id="A0A2C5YTZ4"/>
<evidence type="ECO:0000313" key="3">
    <source>
        <dbReference type="Proteomes" id="UP000226431"/>
    </source>
</evidence>